<feature type="domain" description="N-acetyltransferase" evidence="14">
    <location>
        <begin position="45"/>
        <end position="184"/>
    </location>
</feature>
<dbReference type="PROSITE" id="PS51186">
    <property type="entry name" value="GNAT"/>
    <property type="match status" value="1"/>
</dbReference>
<dbReference type="InterPro" id="IPR016181">
    <property type="entry name" value="Acyl_CoA_acyltransferase"/>
</dbReference>
<keyword evidence="10" id="KW-0539">Nucleus</keyword>
<keyword evidence="8" id="KW-0010">Activator</keyword>
<dbReference type="CDD" id="cd04301">
    <property type="entry name" value="NAT_SF"/>
    <property type="match status" value="1"/>
</dbReference>
<dbReference type="GO" id="GO:0005634">
    <property type="term" value="C:nucleus"/>
    <property type="evidence" value="ECO:0007669"/>
    <property type="project" value="UniProtKB-SubCell"/>
</dbReference>
<keyword evidence="4" id="KW-0808">Transferase</keyword>
<keyword evidence="7 12" id="KW-0103">Bromodomain</keyword>
<evidence type="ECO:0000313" key="16">
    <source>
        <dbReference type="Proteomes" id="UP001210925"/>
    </source>
</evidence>
<evidence type="ECO:0000256" key="7">
    <source>
        <dbReference type="ARBA" id="ARBA00023117"/>
    </source>
</evidence>
<evidence type="ECO:0000256" key="2">
    <source>
        <dbReference type="ARBA" id="ARBA00008607"/>
    </source>
</evidence>
<dbReference type="PROSITE" id="PS00633">
    <property type="entry name" value="BROMODOMAIN_1"/>
    <property type="match status" value="1"/>
</dbReference>
<feature type="domain" description="Bromo" evidence="13">
    <location>
        <begin position="264"/>
        <end position="332"/>
    </location>
</feature>
<accession>A0AAD5UI37</accession>
<evidence type="ECO:0000256" key="4">
    <source>
        <dbReference type="ARBA" id="ARBA00022679"/>
    </source>
</evidence>
<dbReference type="Pfam" id="PF00439">
    <property type="entry name" value="Bromodomain"/>
    <property type="match status" value="1"/>
</dbReference>
<reference evidence="15" key="1">
    <citation type="submission" date="2020-05" db="EMBL/GenBank/DDBJ databases">
        <title>Phylogenomic resolution of chytrid fungi.</title>
        <authorList>
            <person name="Stajich J.E."/>
            <person name="Amses K."/>
            <person name="Simmons R."/>
            <person name="Seto K."/>
            <person name="Myers J."/>
            <person name="Bonds A."/>
            <person name="Quandt C.A."/>
            <person name="Barry K."/>
            <person name="Liu P."/>
            <person name="Grigoriev I."/>
            <person name="Longcore J.E."/>
            <person name="James T.Y."/>
        </authorList>
    </citation>
    <scope>NUCLEOTIDE SEQUENCE</scope>
    <source>
        <strain evidence="15">PLAUS21</strain>
    </source>
</reference>
<keyword evidence="9" id="KW-0804">Transcription</keyword>
<protein>
    <recommendedName>
        <fullName evidence="3">histone acetyltransferase</fullName>
        <ecNumber evidence="3">2.3.1.48</ecNumber>
    </recommendedName>
</protein>
<dbReference type="Gene3D" id="3.40.630.30">
    <property type="match status" value="1"/>
</dbReference>
<evidence type="ECO:0000259" key="14">
    <source>
        <dbReference type="PROSITE" id="PS51186"/>
    </source>
</evidence>
<keyword evidence="16" id="KW-1185">Reference proteome</keyword>
<dbReference type="GO" id="GO:0010484">
    <property type="term" value="F:histone H3 acetyltransferase activity"/>
    <property type="evidence" value="ECO:0007669"/>
    <property type="project" value="TreeGrafter"/>
</dbReference>
<evidence type="ECO:0000256" key="8">
    <source>
        <dbReference type="ARBA" id="ARBA00023159"/>
    </source>
</evidence>
<dbReference type="AlphaFoldDB" id="A0AAD5UI37"/>
<evidence type="ECO:0000256" key="6">
    <source>
        <dbReference type="ARBA" id="ARBA00023015"/>
    </source>
</evidence>
<dbReference type="PANTHER" id="PTHR45750:SF3">
    <property type="entry name" value="HISTONE ACETYLTRANSFERASE"/>
    <property type="match status" value="1"/>
</dbReference>
<dbReference type="SUPFAM" id="SSF55729">
    <property type="entry name" value="Acyl-CoA N-acyltransferases (Nat)"/>
    <property type="match status" value="1"/>
</dbReference>
<sequence length="334" mass="38268">MENGDESQTEEVQDVEIKQEITEAFPPKITKAIIEENDGKVEFCVVLNDSTDQSMILLSGLRSIFQKQLPNMPKEYIARLVFDKSHCAMAVVKRPYTVLGGITYKPFINGGFAEIVFCAIDTTCQVQGYGSRLMSHVKDHVRVAHGTKHFLTYADNYAIGYFKKQGFTTDITLEKSLWMGYIKDYEGGTIMQAVFKKIRDHTQAHIIHKNNLFDNGEESIDPNTIPGLKEAGWMPNATHLSHRPTPRQRSPLYIFMKKLLNELHENTHSWPFVEPVAGVPDYYDIIKNPMDLRTLNENIEANKYNTLDEFSADVNLIWNNCRTYNQDGSTYVKW</sequence>
<dbReference type="PRINTS" id="PR00503">
    <property type="entry name" value="BROMODOMAIN"/>
</dbReference>
<evidence type="ECO:0000259" key="13">
    <source>
        <dbReference type="PROSITE" id="PS50014"/>
    </source>
</evidence>
<keyword evidence="11" id="KW-0012">Acyltransferase</keyword>
<dbReference type="PANTHER" id="PTHR45750">
    <property type="entry name" value="GH11602P"/>
    <property type="match status" value="1"/>
</dbReference>
<evidence type="ECO:0000256" key="3">
    <source>
        <dbReference type="ARBA" id="ARBA00013184"/>
    </source>
</evidence>
<dbReference type="SMART" id="SM00297">
    <property type="entry name" value="BROMO"/>
    <property type="match status" value="1"/>
</dbReference>
<evidence type="ECO:0000256" key="5">
    <source>
        <dbReference type="ARBA" id="ARBA00022853"/>
    </source>
</evidence>
<dbReference type="Proteomes" id="UP001210925">
    <property type="component" value="Unassembled WGS sequence"/>
</dbReference>
<proteinExistence type="inferred from homology"/>
<dbReference type="InterPro" id="IPR037800">
    <property type="entry name" value="GCN5"/>
</dbReference>
<organism evidence="15 16">
    <name type="scientific">Boothiomyces macroporosus</name>
    <dbReference type="NCBI Taxonomy" id="261099"/>
    <lineage>
        <taxon>Eukaryota</taxon>
        <taxon>Fungi</taxon>
        <taxon>Fungi incertae sedis</taxon>
        <taxon>Chytridiomycota</taxon>
        <taxon>Chytridiomycota incertae sedis</taxon>
        <taxon>Chytridiomycetes</taxon>
        <taxon>Rhizophydiales</taxon>
        <taxon>Terramycetaceae</taxon>
        <taxon>Boothiomyces</taxon>
    </lineage>
</organism>
<dbReference type="InterPro" id="IPR001487">
    <property type="entry name" value="Bromodomain"/>
</dbReference>
<keyword evidence="5" id="KW-0156">Chromatin regulator</keyword>
<gene>
    <name evidence="15" type="primary">GCN5</name>
    <name evidence="15" type="ORF">HK103_003344</name>
</gene>
<dbReference type="GO" id="GO:0045944">
    <property type="term" value="P:positive regulation of transcription by RNA polymerase II"/>
    <property type="evidence" value="ECO:0007669"/>
    <property type="project" value="TreeGrafter"/>
</dbReference>
<dbReference type="GO" id="GO:0000123">
    <property type="term" value="C:histone acetyltransferase complex"/>
    <property type="evidence" value="ECO:0007669"/>
    <property type="project" value="TreeGrafter"/>
</dbReference>
<evidence type="ECO:0000256" key="1">
    <source>
        <dbReference type="ARBA" id="ARBA00004123"/>
    </source>
</evidence>
<dbReference type="Pfam" id="PF00583">
    <property type="entry name" value="Acetyltransf_1"/>
    <property type="match status" value="1"/>
</dbReference>
<dbReference type="EC" id="2.3.1.48" evidence="3"/>
<evidence type="ECO:0000256" key="9">
    <source>
        <dbReference type="ARBA" id="ARBA00023163"/>
    </source>
</evidence>
<evidence type="ECO:0000256" key="12">
    <source>
        <dbReference type="PROSITE-ProRule" id="PRU00035"/>
    </source>
</evidence>
<keyword evidence="6" id="KW-0805">Transcription regulation</keyword>
<comment type="subcellular location">
    <subcellularLocation>
        <location evidence="1">Nucleus</location>
    </subcellularLocation>
</comment>
<dbReference type="Gene3D" id="1.20.920.10">
    <property type="entry name" value="Bromodomain-like"/>
    <property type="match status" value="1"/>
</dbReference>
<name>A0AAD5UI37_9FUNG</name>
<comment type="caution">
    <text evidence="15">The sequence shown here is derived from an EMBL/GenBank/DDBJ whole genome shotgun (WGS) entry which is preliminary data.</text>
</comment>
<comment type="similarity">
    <text evidence="2">Belongs to the acetyltransferase family. GCN5 subfamily.</text>
</comment>
<dbReference type="PROSITE" id="PS50014">
    <property type="entry name" value="BROMODOMAIN_2"/>
    <property type="match status" value="1"/>
</dbReference>
<dbReference type="SUPFAM" id="SSF47370">
    <property type="entry name" value="Bromodomain"/>
    <property type="match status" value="1"/>
</dbReference>
<dbReference type="InterPro" id="IPR036427">
    <property type="entry name" value="Bromodomain-like_sf"/>
</dbReference>
<dbReference type="EMBL" id="JADGKB010000024">
    <property type="protein sequence ID" value="KAJ3258750.1"/>
    <property type="molecule type" value="Genomic_DNA"/>
</dbReference>
<dbReference type="InterPro" id="IPR000182">
    <property type="entry name" value="GNAT_dom"/>
</dbReference>
<evidence type="ECO:0000313" key="15">
    <source>
        <dbReference type="EMBL" id="KAJ3258750.1"/>
    </source>
</evidence>
<dbReference type="InterPro" id="IPR018359">
    <property type="entry name" value="Bromodomain_CS"/>
</dbReference>
<evidence type="ECO:0000256" key="10">
    <source>
        <dbReference type="ARBA" id="ARBA00023242"/>
    </source>
</evidence>
<evidence type="ECO:0000256" key="11">
    <source>
        <dbReference type="ARBA" id="ARBA00023315"/>
    </source>
</evidence>